<proteinExistence type="predicted"/>
<comment type="caution">
    <text evidence="1">The sequence shown here is derived from an EMBL/GenBank/DDBJ whole genome shotgun (WGS) entry which is preliminary data.</text>
</comment>
<reference evidence="1" key="1">
    <citation type="submission" date="2009-10" db="EMBL/GenBank/DDBJ databases">
        <title>Diversity of trophic interactions inside an arsenic-rich microbial ecosystem.</title>
        <authorList>
            <person name="Bertin P.N."/>
            <person name="Heinrich-Salmeron A."/>
            <person name="Pelletier E."/>
            <person name="Goulhen-Chollet F."/>
            <person name="Arsene-Ploetze F."/>
            <person name="Gallien S."/>
            <person name="Calteau A."/>
            <person name="Vallenet D."/>
            <person name="Casiot C."/>
            <person name="Chane-Woon-Ming B."/>
            <person name="Giloteaux L."/>
            <person name="Barakat M."/>
            <person name="Bonnefoy V."/>
            <person name="Bruneel O."/>
            <person name="Chandler M."/>
            <person name="Cleiss J."/>
            <person name="Duran R."/>
            <person name="Elbaz-Poulichet F."/>
            <person name="Fonknechten N."/>
            <person name="Lauga B."/>
            <person name="Mornico D."/>
            <person name="Ortet P."/>
            <person name="Schaeffer C."/>
            <person name="Siguier P."/>
            <person name="Alexander Thil Smith A."/>
            <person name="Van Dorsselaer A."/>
            <person name="Weissenbach J."/>
            <person name="Medigue C."/>
            <person name="Le Paslier D."/>
        </authorList>
    </citation>
    <scope>NUCLEOTIDE SEQUENCE</scope>
</reference>
<protein>
    <submittedName>
        <fullName evidence="1">Uncharacterized protein</fullName>
    </submittedName>
</protein>
<dbReference type="EMBL" id="CABR01000037">
    <property type="protein sequence ID" value="CBI09561.1"/>
    <property type="molecule type" value="Genomic_DNA"/>
</dbReference>
<organism evidence="1">
    <name type="scientific">mine drainage metagenome</name>
    <dbReference type="NCBI Taxonomy" id="410659"/>
    <lineage>
        <taxon>unclassified sequences</taxon>
        <taxon>metagenomes</taxon>
        <taxon>ecological metagenomes</taxon>
    </lineage>
</organism>
<evidence type="ECO:0000313" key="1">
    <source>
        <dbReference type="EMBL" id="CBI09561.1"/>
    </source>
</evidence>
<sequence>MEQITVDSSKTLQARIKADPAFAEALLREATDMFLNGEAEASRLLLRDVVNATVGFEQIAVATNRPSKSVHRMLSARGNPTMKSLSVVFSAIREVLNVSFETHTVHQA</sequence>
<accession>E6QQP0</accession>
<gene>
    <name evidence="1" type="ORF">CARN7_0294</name>
</gene>
<name>E6QQP0_9ZZZZ</name>
<dbReference type="AlphaFoldDB" id="E6QQP0"/>